<dbReference type="GO" id="GO:0032259">
    <property type="term" value="P:methylation"/>
    <property type="evidence" value="ECO:0007669"/>
    <property type="project" value="UniProtKB-KW"/>
</dbReference>
<dbReference type="EMBL" id="JBHLXD010000023">
    <property type="protein sequence ID" value="MFC0209492.1"/>
    <property type="molecule type" value="Genomic_DNA"/>
</dbReference>
<protein>
    <submittedName>
        <fullName evidence="2">Class I SAM-dependent methyltransferase</fullName>
    </submittedName>
</protein>
<feature type="domain" description="Methyltransferase" evidence="1">
    <location>
        <begin position="45"/>
        <end position="139"/>
    </location>
</feature>
<evidence type="ECO:0000313" key="2">
    <source>
        <dbReference type="EMBL" id="MFC0209492.1"/>
    </source>
</evidence>
<evidence type="ECO:0000313" key="3">
    <source>
        <dbReference type="Proteomes" id="UP001589755"/>
    </source>
</evidence>
<dbReference type="PANTHER" id="PTHR12843">
    <property type="entry name" value="PROTEIN-LYSINE N-METHYLTRANSFERASE METTL10"/>
    <property type="match status" value="1"/>
</dbReference>
<reference evidence="2 3" key="1">
    <citation type="submission" date="2024-09" db="EMBL/GenBank/DDBJ databases">
        <authorList>
            <person name="Sun Q."/>
            <person name="Mori K."/>
        </authorList>
    </citation>
    <scope>NUCLEOTIDE SEQUENCE [LARGE SCALE GENOMIC DNA]</scope>
    <source>
        <strain evidence="2 3">CCM 8543</strain>
    </source>
</reference>
<dbReference type="PANTHER" id="PTHR12843:SF5">
    <property type="entry name" value="EEF1A LYSINE METHYLTRANSFERASE 2"/>
    <property type="match status" value="1"/>
</dbReference>
<dbReference type="RefSeq" id="WP_261521866.1">
    <property type="nucleotide sequence ID" value="NZ_JAODNW010000020.1"/>
</dbReference>
<dbReference type="GO" id="GO:0008168">
    <property type="term" value="F:methyltransferase activity"/>
    <property type="evidence" value="ECO:0007669"/>
    <property type="project" value="UniProtKB-KW"/>
</dbReference>
<dbReference type="InterPro" id="IPR041698">
    <property type="entry name" value="Methyltransf_25"/>
</dbReference>
<sequence>MAEEPNRWEDVYQSKDEAETSWYEDRPQVSLDLIAATGATIDAAIVDVGAGASRLVDCLLEQGFRRITVLDLSDTALAKARARLSDDVPVDWVMANVLDWQPSVHFDVWHDRAAFHFLTDAPDQDAYLRVMDQSLVPGGHAIIGTFAPDGPEKCSGLPVARYDATLLAERLGPGYRLIQSLMHDHVTPWGSVQRFHFGLFRKILSI</sequence>
<keyword evidence="2" id="KW-0808">Transferase</keyword>
<keyword evidence="2" id="KW-0489">Methyltransferase</keyword>
<evidence type="ECO:0000259" key="1">
    <source>
        <dbReference type="Pfam" id="PF13649"/>
    </source>
</evidence>
<name>A0ABV6DA63_9HYPH</name>
<dbReference type="SUPFAM" id="SSF53335">
    <property type="entry name" value="S-adenosyl-L-methionine-dependent methyltransferases"/>
    <property type="match status" value="1"/>
</dbReference>
<dbReference type="InterPro" id="IPR029063">
    <property type="entry name" value="SAM-dependent_MTases_sf"/>
</dbReference>
<proteinExistence type="predicted"/>
<dbReference type="Pfam" id="PF13649">
    <property type="entry name" value="Methyltransf_25"/>
    <property type="match status" value="1"/>
</dbReference>
<keyword evidence="3" id="KW-1185">Reference proteome</keyword>
<dbReference type="CDD" id="cd02440">
    <property type="entry name" value="AdoMet_MTases"/>
    <property type="match status" value="1"/>
</dbReference>
<accession>A0ABV6DA63</accession>
<gene>
    <name evidence="2" type="ORF">ACFFJ2_13890</name>
</gene>
<dbReference type="Gene3D" id="3.40.50.150">
    <property type="entry name" value="Vaccinia Virus protein VP39"/>
    <property type="match status" value="1"/>
</dbReference>
<comment type="caution">
    <text evidence="2">The sequence shown here is derived from an EMBL/GenBank/DDBJ whole genome shotgun (WGS) entry which is preliminary data.</text>
</comment>
<organism evidence="2 3">
    <name type="scientific">Chelativorans intermedius</name>
    <dbReference type="NCBI Taxonomy" id="515947"/>
    <lineage>
        <taxon>Bacteria</taxon>
        <taxon>Pseudomonadati</taxon>
        <taxon>Pseudomonadota</taxon>
        <taxon>Alphaproteobacteria</taxon>
        <taxon>Hyphomicrobiales</taxon>
        <taxon>Phyllobacteriaceae</taxon>
        <taxon>Chelativorans</taxon>
    </lineage>
</organism>
<dbReference type="Proteomes" id="UP001589755">
    <property type="component" value="Unassembled WGS sequence"/>
</dbReference>